<dbReference type="EMBL" id="RBRE01000103">
    <property type="protein sequence ID" value="RMQ39975.1"/>
    <property type="molecule type" value="Genomic_DNA"/>
</dbReference>
<dbReference type="AlphaFoldDB" id="A0A3M4LEP7"/>
<name>A0A3M4LEP7_PSECI</name>
<feature type="region of interest" description="Disordered" evidence="1">
    <location>
        <begin position="78"/>
        <end position="100"/>
    </location>
</feature>
<comment type="caution">
    <text evidence="2">The sequence shown here is derived from an EMBL/GenBank/DDBJ whole genome shotgun (WGS) entry which is preliminary data.</text>
</comment>
<reference evidence="2 3" key="1">
    <citation type="submission" date="2018-08" db="EMBL/GenBank/DDBJ databases">
        <title>Recombination of ecologically and evolutionarily significant loci maintains genetic cohesion in the Pseudomonas syringae species complex.</title>
        <authorList>
            <person name="Dillon M."/>
            <person name="Thakur S."/>
            <person name="Almeida R.N.D."/>
            <person name="Weir B.S."/>
            <person name="Guttman D.S."/>
        </authorList>
    </citation>
    <scope>NUCLEOTIDE SEQUENCE [LARGE SCALE GENOMIC DNA]</scope>
    <source>
        <strain evidence="2 3">ICMP 3353</strain>
    </source>
</reference>
<organism evidence="2 3">
    <name type="scientific">Pseudomonas cichorii</name>
    <dbReference type="NCBI Taxonomy" id="36746"/>
    <lineage>
        <taxon>Bacteria</taxon>
        <taxon>Pseudomonadati</taxon>
        <taxon>Pseudomonadota</taxon>
        <taxon>Gammaproteobacteria</taxon>
        <taxon>Pseudomonadales</taxon>
        <taxon>Pseudomonadaceae</taxon>
        <taxon>Pseudomonas</taxon>
    </lineage>
</organism>
<evidence type="ECO:0000256" key="1">
    <source>
        <dbReference type="SAM" id="MobiDB-lite"/>
    </source>
</evidence>
<accession>A0A3M4LEP7</accession>
<sequence>MCLRWAQGYHAHLRRAGMADTSCIVTESFGTGMDVVSLYRLQALPLNPEQHLIKKDFYMANKRARDSGSGRFIPVEEARRRPKETTVETIRKPCPKKKES</sequence>
<evidence type="ECO:0000313" key="3">
    <source>
        <dbReference type="Proteomes" id="UP000277236"/>
    </source>
</evidence>
<dbReference type="Proteomes" id="UP000277236">
    <property type="component" value="Unassembled WGS sequence"/>
</dbReference>
<proteinExistence type="predicted"/>
<gene>
    <name evidence="2" type="ORF">ALQ04_02640</name>
</gene>
<evidence type="ECO:0000313" key="2">
    <source>
        <dbReference type="EMBL" id="RMQ39975.1"/>
    </source>
</evidence>
<protein>
    <submittedName>
        <fullName evidence="2">Competence/damage-inducible protein CinA domain protein</fullName>
    </submittedName>
</protein>